<dbReference type="Pfam" id="PF01408">
    <property type="entry name" value="GFO_IDH_MocA"/>
    <property type="match status" value="1"/>
</dbReference>
<feature type="domain" description="Gfo/Idh/MocA-like oxidoreductase bacterial type C-terminal" evidence="2">
    <location>
        <begin position="200"/>
        <end position="260"/>
    </location>
</feature>
<dbReference type="InterPro" id="IPR043906">
    <property type="entry name" value="Gfo/Idh/MocA_OxRdtase_bact_C"/>
</dbReference>
<dbReference type="SUPFAM" id="SSF51735">
    <property type="entry name" value="NAD(P)-binding Rossmann-fold domains"/>
    <property type="match status" value="1"/>
</dbReference>
<dbReference type="Gene3D" id="3.30.360.10">
    <property type="entry name" value="Dihydrodipicolinate Reductase, domain 2"/>
    <property type="match status" value="1"/>
</dbReference>
<comment type="caution">
    <text evidence="3">The sequence shown here is derived from an EMBL/GenBank/DDBJ whole genome shotgun (WGS) entry which is preliminary data.</text>
</comment>
<dbReference type="PROSITE" id="PS51318">
    <property type="entry name" value="TAT"/>
    <property type="match status" value="1"/>
</dbReference>
<protein>
    <submittedName>
        <fullName evidence="3">Gfo/Idh/MocA family oxidoreductase</fullName>
    </submittedName>
</protein>
<evidence type="ECO:0000313" key="3">
    <source>
        <dbReference type="EMBL" id="MDI6448865.1"/>
    </source>
</evidence>
<gene>
    <name evidence="3" type="ORF">QJ522_07385</name>
</gene>
<keyword evidence="4" id="KW-1185">Reference proteome</keyword>
<dbReference type="EMBL" id="JASCXX010000007">
    <property type="protein sequence ID" value="MDI6448865.1"/>
    <property type="molecule type" value="Genomic_DNA"/>
</dbReference>
<dbReference type="PANTHER" id="PTHR43818:SF5">
    <property type="entry name" value="OXIDOREDUCTASE FAMILY PROTEIN"/>
    <property type="match status" value="1"/>
</dbReference>
<organism evidence="3 4">
    <name type="scientific">Anaerobaca lacustris</name>
    <dbReference type="NCBI Taxonomy" id="3044600"/>
    <lineage>
        <taxon>Bacteria</taxon>
        <taxon>Pseudomonadati</taxon>
        <taxon>Planctomycetota</taxon>
        <taxon>Phycisphaerae</taxon>
        <taxon>Sedimentisphaerales</taxon>
        <taxon>Anaerobacaceae</taxon>
        <taxon>Anaerobaca</taxon>
    </lineage>
</organism>
<reference evidence="3" key="1">
    <citation type="submission" date="2023-05" db="EMBL/GenBank/DDBJ databases">
        <title>Anaerotaeda fermentans gen. nov., sp. nov., a novel anaerobic planctomycete of the new family within the order Sedimentisphaerales isolated from Taman Peninsula, Russia.</title>
        <authorList>
            <person name="Khomyakova M.A."/>
            <person name="Merkel A.Y."/>
            <person name="Slobodkin A.I."/>
        </authorList>
    </citation>
    <scope>NUCLEOTIDE SEQUENCE</scope>
    <source>
        <strain evidence="3">M17dextr</strain>
    </source>
</reference>
<dbReference type="InterPro" id="IPR050463">
    <property type="entry name" value="Gfo/Idh/MocA_oxidrdct_glycsds"/>
</dbReference>
<dbReference type="RefSeq" id="WP_349244275.1">
    <property type="nucleotide sequence ID" value="NZ_JASCXX010000007.1"/>
</dbReference>
<dbReference type="InterPro" id="IPR000683">
    <property type="entry name" value="Gfo/Idh/MocA-like_OxRdtase_N"/>
</dbReference>
<accession>A0AAW6TW53</accession>
<dbReference type="Proteomes" id="UP001431776">
    <property type="component" value="Unassembled WGS sequence"/>
</dbReference>
<evidence type="ECO:0000259" key="1">
    <source>
        <dbReference type="Pfam" id="PF01408"/>
    </source>
</evidence>
<dbReference type="InterPro" id="IPR036291">
    <property type="entry name" value="NAD(P)-bd_dom_sf"/>
</dbReference>
<sequence>MEHTTRRAVLKGTLAAGLSLAMPFSRARGANDAIRVGVIGLRGQGSNHIKWFSAIPGVRVVAICDADRAILDREAKKFRDRRETVDTYVDMRKLLDDKSIDAVITATPNHWHALVTVWACQAGKDVFVEKPVSHDIWEGRQMVKAARKYNRIVQSGMQRRSDTGLAEAIDYIKQGHLGAITSVRGIVYVRRDSIGKVDGPQPIPESVDYNLWCGPAPMDPLMRESLHYDWHWVWPTGNGDFGNNGIHFIDICRWVLGANELPRRVISVGGRFGYIDDGETPNTQILFYDYKPAPIIFEVRGLPREVGNKAMDYYYGTSAGTVVHCEKGYFVGGWAYDNDGKRIRQFIRTDGAGHHANFIDAVRSRKVSDLNADVLDGHLSSALCHMGNISHRLGAPASREKIVERIAGADGMAECFERMQEHLLVNGVDVQQTPRILGPWLTLDPKTETFTGEFASEANALVRRTYREPFVVPENV</sequence>
<proteinExistence type="predicted"/>
<dbReference type="PANTHER" id="PTHR43818">
    <property type="entry name" value="BCDNA.GH03377"/>
    <property type="match status" value="1"/>
</dbReference>
<dbReference type="InterPro" id="IPR006311">
    <property type="entry name" value="TAT_signal"/>
</dbReference>
<dbReference type="Pfam" id="PF19051">
    <property type="entry name" value="GFO_IDH_MocA_C2"/>
    <property type="match status" value="1"/>
</dbReference>
<evidence type="ECO:0000313" key="4">
    <source>
        <dbReference type="Proteomes" id="UP001431776"/>
    </source>
</evidence>
<dbReference type="GO" id="GO:0000166">
    <property type="term" value="F:nucleotide binding"/>
    <property type="evidence" value="ECO:0007669"/>
    <property type="project" value="InterPro"/>
</dbReference>
<dbReference type="AlphaFoldDB" id="A0AAW6TW53"/>
<name>A0AAW6TW53_9BACT</name>
<evidence type="ECO:0000259" key="2">
    <source>
        <dbReference type="Pfam" id="PF19051"/>
    </source>
</evidence>
<dbReference type="Gene3D" id="3.40.50.720">
    <property type="entry name" value="NAD(P)-binding Rossmann-like Domain"/>
    <property type="match status" value="1"/>
</dbReference>
<feature type="domain" description="Gfo/Idh/MocA-like oxidoreductase N-terminal" evidence="1">
    <location>
        <begin position="34"/>
        <end position="156"/>
    </location>
</feature>
<dbReference type="SUPFAM" id="SSF55347">
    <property type="entry name" value="Glyceraldehyde-3-phosphate dehydrogenase-like, C-terminal domain"/>
    <property type="match status" value="1"/>
</dbReference>